<sequence>MDFGLYILAFISLIIFALSFKAIRKASGLVLIVLGIMFSLTGLGMIFGIPMIFVGALFLFL</sequence>
<evidence type="ECO:0000256" key="1">
    <source>
        <dbReference type="SAM" id="Phobius"/>
    </source>
</evidence>
<dbReference type="EMBL" id="FOHQ01000006">
    <property type="protein sequence ID" value="SET01452.1"/>
    <property type="molecule type" value="Genomic_DNA"/>
</dbReference>
<name>A0A1I0B3X6_9EURY</name>
<proteinExistence type="predicted"/>
<reference evidence="3" key="1">
    <citation type="submission" date="2016-10" db="EMBL/GenBank/DDBJ databases">
        <authorList>
            <person name="Varghese N."/>
            <person name="Submissions S."/>
        </authorList>
    </citation>
    <scope>NUCLEOTIDE SEQUENCE [LARGE SCALE GENOMIC DNA]</scope>
    <source>
        <strain evidence="3">SLH 33</strain>
    </source>
</reference>
<keyword evidence="1" id="KW-1133">Transmembrane helix</keyword>
<organism evidence="2 3">
    <name type="scientific">Methanococcoides vulcani</name>
    <dbReference type="NCBI Taxonomy" id="1353158"/>
    <lineage>
        <taxon>Archaea</taxon>
        <taxon>Methanobacteriati</taxon>
        <taxon>Methanobacteriota</taxon>
        <taxon>Stenosarchaea group</taxon>
        <taxon>Methanomicrobia</taxon>
        <taxon>Methanosarcinales</taxon>
        <taxon>Methanosarcinaceae</taxon>
        <taxon>Methanococcoides</taxon>
    </lineage>
</organism>
<dbReference type="AlphaFoldDB" id="A0A1I0B3X6"/>
<dbReference type="Proteomes" id="UP000243338">
    <property type="component" value="Unassembled WGS sequence"/>
</dbReference>
<evidence type="ECO:0000313" key="2">
    <source>
        <dbReference type="EMBL" id="SET01452.1"/>
    </source>
</evidence>
<keyword evidence="3" id="KW-1185">Reference proteome</keyword>
<keyword evidence="1" id="KW-0812">Transmembrane</keyword>
<feature type="transmembrane region" description="Helical" evidence="1">
    <location>
        <begin position="6"/>
        <end position="23"/>
    </location>
</feature>
<evidence type="ECO:0000313" key="3">
    <source>
        <dbReference type="Proteomes" id="UP000243338"/>
    </source>
</evidence>
<keyword evidence="1" id="KW-0472">Membrane</keyword>
<gene>
    <name evidence="2" type="ORF">SAMN04488587_1950</name>
</gene>
<protein>
    <submittedName>
        <fullName evidence="2">Uncharacterized protein</fullName>
    </submittedName>
</protein>
<accession>A0A1I0B3X6</accession>
<feature type="transmembrane region" description="Helical" evidence="1">
    <location>
        <begin position="30"/>
        <end position="60"/>
    </location>
</feature>